<evidence type="ECO:0000313" key="10">
    <source>
        <dbReference type="EMBL" id="KJH42427.1"/>
    </source>
</evidence>
<dbReference type="Proteomes" id="UP000053766">
    <property type="component" value="Unassembled WGS sequence"/>
</dbReference>
<dbReference type="GO" id="GO:0030490">
    <property type="term" value="P:maturation of SSU-rRNA"/>
    <property type="evidence" value="ECO:0007669"/>
    <property type="project" value="TreeGrafter"/>
</dbReference>
<evidence type="ECO:0000256" key="6">
    <source>
        <dbReference type="HAMAP-Rule" id="MF_03146"/>
    </source>
</evidence>
<evidence type="ECO:0000259" key="8">
    <source>
        <dbReference type="Pfam" id="PF04034"/>
    </source>
</evidence>
<feature type="binding site" evidence="6">
    <location>
        <position position="69"/>
    </location>
    <ligand>
        <name>S-adenosyl-L-methionine</name>
        <dbReference type="ChEBI" id="CHEBI:59789"/>
    </ligand>
</feature>
<dbReference type="HAMAP" id="MF_01116">
    <property type="entry name" value="TSR3"/>
    <property type="match status" value="1"/>
</dbReference>
<protein>
    <recommendedName>
        <fullName evidence="6">18S rRNA aminocarboxypropyltransferase</fullName>
        <ecNumber evidence="6">2.5.1.157</ecNumber>
    </recommendedName>
</protein>
<keyword evidence="11" id="KW-1185">Reference proteome</keyword>
<keyword evidence="5 6" id="KW-0949">S-adenosyl-L-methionine</keyword>
<dbReference type="Pfam" id="PF04034">
    <property type="entry name" value="Ribo_biogen_C"/>
    <property type="match status" value="1"/>
</dbReference>
<evidence type="ECO:0000256" key="1">
    <source>
        <dbReference type="ARBA" id="ARBA00022490"/>
    </source>
</evidence>
<evidence type="ECO:0000256" key="2">
    <source>
        <dbReference type="ARBA" id="ARBA00022517"/>
    </source>
</evidence>
<sequence length="246" mass="27564">MGKRGRNNTKERPRRNNVHGSGNGLPSSYGNFEDEGESPNECQEPSVMFEMPCKLAMYDFSQCDPKRCSGRKLLRIGLINEIRLGSRFPGVLLSPTGTSTLAPCDRHYIERYGLGVIDCSWKEVEGTPLYKIKASEIRLLPYLVASNPVNYGRPCRLTCAEAIAAGLYIIGHVGAAEHVLRQFSWGPQFIELNRELLDSYASCGTREDIIREQTKFLNNLNEEAEKNRNRCIDLPSTDSGSDVENE</sequence>
<dbReference type="AlphaFoldDB" id="A0A0D8XFA6"/>
<feature type="domain" description="RNase L inhibitor RLI-like possible metal-binding" evidence="9">
    <location>
        <begin position="54"/>
        <end position="86"/>
    </location>
</feature>
<dbReference type="PANTHER" id="PTHR20426:SF0">
    <property type="entry name" value="18S RRNA AMINOCARBOXYPROPYLTRANSFERASE"/>
    <property type="match status" value="1"/>
</dbReference>
<evidence type="ECO:0000313" key="11">
    <source>
        <dbReference type="Proteomes" id="UP000053766"/>
    </source>
</evidence>
<dbReference type="InterPro" id="IPR007177">
    <property type="entry name" value="Tsr3_C"/>
</dbReference>
<feature type="compositionally biased region" description="Basic residues" evidence="7">
    <location>
        <begin position="1"/>
        <end position="17"/>
    </location>
</feature>
<comment type="similarity">
    <text evidence="6">Belongs to the TDD superfamily. TSR3 family.</text>
</comment>
<dbReference type="Pfam" id="PF04068">
    <property type="entry name" value="Fer4_RLI"/>
    <property type="match status" value="1"/>
</dbReference>
<feature type="compositionally biased region" description="Polar residues" evidence="7">
    <location>
        <begin position="18"/>
        <end position="30"/>
    </location>
</feature>
<dbReference type="NCBIfam" id="NF002621">
    <property type="entry name" value="PRK02287.1"/>
    <property type="match status" value="1"/>
</dbReference>
<feature type="binding site" evidence="6">
    <location>
        <position position="140"/>
    </location>
    <ligand>
        <name>S-adenosyl-L-methionine</name>
        <dbReference type="ChEBI" id="CHEBI:59789"/>
    </ligand>
</feature>
<evidence type="ECO:0000256" key="7">
    <source>
        <dbReference type="SAM" id="MobiDB-lite"/>
    </source>
</evidence>
<feature type="region of interest" description="Disordered" evidence="7">
    <location>
        <begin position="1"/>
        <end position="43"/>
    </location>
</feature>
<dbReference type="PANTHER" id="PTHR20426">
    <property type="entry name" value="RIBOSOME BIOGENESIS PROTEIN TSR3 HOMOLOG"/>
    <property type="match status" value="1"/>
</dbReference>
<evidence type="ECO:0000256" key="4">
    <source>
        <dbReference type="ARBA" id="ARBA00022679"/>
    </source>
</evidence>
<keyword evidence="3 6" id="KW-0698">rRNA processing</keyword>
<comment type="caution">
    <text evidence="6">Lacks conserved residue(s) required for the propagation of feature annotation.</text>
</comment>
<evidence type="ECO:0000259" key="9">
    <source>
        <dbReference type="Pfam" id="PF04068"/>
    </source>
</evidence>
<keyword evidence="2 6" id="KW-0690">Ribosome biogenesis</keyword>
<reference evidence="11" key="2">
    <citation type="journal article" date="2016" name="Sci. Rep.">
        <title>Dictyocaulus viviparus genome, variome and transcriptome elucidate lungworm biology and support future intervention.</title>
        <authorList>
            <person name="McNulty S.N."/>
            <person name="Strube C."/>
            <person name="Rosa B.A."/>
            <person name="Martin J.C."/>
            <person name="Tyagi R."/>
            <person name="Choi Y.J."/>
            <person name="Wang Q."/>
            <person name="Hallsworth Pepin K."/>
            <person name="Zhang X."/>
            <person name="Ozersky P."/>
            <person name="Wilson R.K."/>
            <person name="Sternberg P.W."/>
            <person name="Gasser R.B."/>
            <person name="Mitreva M."/>
        </authorList>
    </citation>
    <scope>NUCLEOTIDE SEQUENCE [LARGE SCALE GENOMIC DNA]</scope>
    <source>
        <strain evidence="11">HannoverDv2000</strain>
    </source>
</reference>
<gene>
    <name evidence="10" type="ORF">DICVIV_11579</name>
</gene>
<comment type="function">
    <text evidence="6">Aminocarboxypropyltransferase that catalyzes the aminocarboxypropyl transfer on pseudouridine in 18S rRNA. It constitutes the last step in biosynthesis of the hypermodified N1-methyl-N3-(3-amino-3-carboxypropyl) pseudouridine (m1acp3-Psi).</text>
</comment>
<feature type="binding site" evidence="6">
    <location>
        <position position="117"/>
    </location>
    <ligand>
        <name>S-adenosyl-L-methionine</name>
        <dbReference type="ChEBI" id="CHEBI:59789"/>
    </ligand>
</feature>
<keyword evidence="1" id="KW-0963">Cytoplasm</keyword>
<dbReference type="OrthoDB" id="10262062at2759"/>
<feature type="domain" description="16S/18S rRNA aminocarboxypropyltransferase Tsr3 C-terminal" evidence="8">
    <location>
        <begin position="91"/>
        <end position="217"/>
    </location>
</feature>
<dbReference type="EMBL" id="KN716665">
    <property type="protein sequence ID" value="KJH42427.1"/>
    <property type="molecule type" value="Genomic_DNA"/>
</dbReference>
<dbReference type="GO" id="GO:0106388">
    <property type="term" value="F:rRNA small subunit aminocarboxypropyltransferase activity"/>
    <property type="evidence" value="ECO:0007669"/>
    <property type="project" value="UniProtKB-EC"/>
</dbReference>
<dbReference type="GO" id="GO:0000455">
    <property type="term" value="P:enzyme-directed rRNA pseudouridine synthesis"/>
    <property type="evidence" value="ECO:0007669"/>
    <property type="project" value="UniProtKB-UniRule"/>
</dbReference>
<keyword evidence="4 6" id="KW-0808">Transferase</keyword>
<evidence type="ECO:0000256" key="3">
    <source>
        <dbReference type="ARBA" id="ARBA00022552"/>
    </source>
</evidence>
<accession>A0A0D8XFA6</accession>
<dbReference type="GO" id="GO:1904047">
    <property type="term" value="F:S-adenosyl-L-methionine binding"/>
    <property type="evidence" value="ECO:0007669"/>
    <property type="project" value="UniProtKB-UniRule"/>
</dbReference>
<dbReference type="STRING" id="29172.A0A0D8XFA6"/>
<proteinExistence type="inferred from homology"/>
<dbReference type="InterPro" id="IPR022968">
    <property type="entry name" value="Tsr3-like"/>
</dbReference>
<evidence type="ECO:0000256" key="5">
    <source>
        <dbReference type="ARBA" id="ARBA00022691"/>
    </source>
</evidence>
<comment type="catalytic activity">
    <reaction evidence="6">
        <text>an N(1)-methylpseudouridine in rRNA + S-adenosyl-L-methionine = N(1)-methyl-N(3)-[(3S)-3-amino-3-carboxypropyl]pseudouridine in rRNA + S-methyl-5'-thioadenosine + H(+)</text>
        <dbReference type="Rhea" id="RHEA:63296"/>
        <dbReference type="Rhea" id="RHEA-COMP:11634"/>
        <dbReference type="Rhea" id="RHEA-COMP:16310"/>
        <dbReference type="ChEBI" id="CHEBI:15378"/>
        <dbReference type="ChEBI" id="CHEBI:17509"/>
        <dbReference type="ChEBI" id="CHEBI:59789"/>
        <dbReference type="ChEBI" id="CHEBI:74890"/>
        <dbReference type="ChEBI" id="CHEBI:146234"/>
        <dbReference type="EC" id="2.5.1.157"/>
    </reaction>
</comment>
<dbReference type="InterPro" id="IPR007209">
    <property type="entry name" value="RNaseL-inhib-like_metal-bd_dom"/>
</dbReference>
<name>A0A0D8XFA6_DICVI</name>
<reference evidence="10 11" key="1">
    <citation type="submission" date="2013-11" db="EMBL/GenBank/DDBJ databases">
        <title>Draft genome of the bovine lungworm Dictyocaulus viviparus.</title>
        <authorList>
            <person name="Mitreva M."/>
        </authorList>
    </citation>
    <scope>NUCLEOTIDE SEQUENCE [LARGE SCALE GENOMIC DNA]</scope>
    <source>
        <strain evidence="10 11">HannoverDv2000</strain>
    </source>
</reference>
<dbReference type="EC" id="2.5.1.157" evidence="6"/>
<organism evidence="10 11">
    <name type="scientific">Dictyocaulus viviparus</name>
    <name type="common">Bovine lungworm</name>
    <dbReference type="NCBI Taxonomy" id="29172"/>
    <lineage>
        <taxon>Eukaryota</taxon>
        <taxon>Metazoa</taxon>
        <taxon>Ecdysozoa</taxon>
        <taxon>Nematoda</taxon>
        <taxon>Chromadorea</taxon>
        <taxon>Rhabditida</taxon>
        <taxon>Rhabditina</taxon>
        <taxon>Rhabditomorpha</taxon>
        <taxon>Strongyloidea</taxon>
        <taxon>Metastrongylidae</taxon>
        <taxon>Dictyocaulus</taxon>
    </lineage>
</organism>